<dbReference type="EMBL" id="LJZR01000111">
    <property type="protein sequence ID" value="KPQ31319.1"/>
    <property type="molecule type" value="Genomic_DNA"/>
</dbReference>
<proteinExistence type="predicted"/>
<evidence type="ECO:0000313" key="2">
    <source>
        <dbReference type="Proteomes" id="UP000050465"/>
    </source>
</evidence>
<accession>A0A0P7Z915</accession>
<sequence length="72" mass="8421">MCWLLDVLVTLSSELGQRPFKYAPTNNRSQLTIYYTETFRISIPYKVNTPKPSIYSPLTVDYLETFRIIPES</sequence>
<reference evidence="1 2" key="1">
    <citation type="submission" date="2015-09" db="EMBL/GenBank/DDBJ databases">
        <title>Identification and resolution of microdiversity through metagenomic sequencing of parallel consortia.</title>
        <authorList>
            <person name="Nelson W.C."/>
            <person name="Romine M.F."/>
            <person name="Lindemann S.R."/>
        </authorList>
    </citation>
    <scope>NUCLEOTIDE SEQUENCE [LARGE SCALE GENOMIC DNA]</scope>
    <source>
        <strain evidence="1">Ana</strain>
    </source>
</reference>
<gene>
    <name evidence="1" type="ORF">HLUCCA11_24010</name>
</gene>
<evidence type="ECO:0000313" key="1">
    <source>
        <dbReference type="EMBL" id="KPQ31319.1"/>
    </source>
</evidence>
<protein>
    <submittedName>
        <fullName evidence="1">Uncharacterized protein</fullName>
    </submittedName>
</protein>
<dbReference type="AlphaFoldDB" id="A0A0P7Z915"/>
<dbReference type="Proteomes" id="UP000050465">
    <property type="component" value="Unassembled WGS sequence"/>
</dbReference>
<comment type="caution">
    <text evidence="1">The sequence shown here is derived from an EMBL/GenBank/DDBJ whole genome shotgun (WGS) entry which is preliminary data.</text>
</comment>
<organism evidence="1 2">
    <name type="scientific">Phormidesmis priestleyi Ana</name>
    <dbReference type="NCBI Taxonomy" id="1666911"/>
    <lineage>
        <taxon>Bacteria</taxon>
        <taxon>Bacillati</taxon>
        <taxon>Cyanobacteriota</taxon>
        <taxon>Cyanophyceae</taxon>
        <taxon>Leptolyngbyales</taxon>
        <taxon>Leptolyngbyaceae</taxon>
        <taxon>Phormidesmis</taxon>
    </lineage>
</organism>
<name>A0A0P7Z915_9CYAN</name>